<reference evidence="2 3" key="1">
    <citation type="submission" date="2015-01" db="EMBL/GenBank/DDBJ databases">
        <title>Evolution of Trichinella species and genotypes.</title>
        <authorList>
            <person name="Korhonen P.K."/>
            <person name="Edoardo P."/>
            <person name="Giuseppe L.R."/>
            <person name="Gasser R.B."/>
        </authorList>
    </citation>
    <scope>NUCLEOTIDE SEQUENCE [LARGE SCALE GENOMIC DNA]</scope>
    <source>
        <strain evidence="2">ISS141</strain>
    </source>
</reference>
<dbReference type="AlphaFoldDB" id="A0A0V0XF09"/>
<evidence type="ECO:0000313" key="2">
    <source>
        <dbReference type="EMBL" id="KRX86389.1"/>
    </source>
</evidence>
<proteinExistence type="predicted"/>
<feature type="region of interest" description="Disordered" evidence="1">
    <location>
        <begin position="326"/>
        <end position="353"/>
    </location>
</feature>
<dbReference type="Proteomes" id="UP000054815">
    <property type="component" value="Unassembled WGS sequence"/>
</dbReference>
<dbReference type="EMBL" id="JYDU01000385">
    <property type="protein sequence ID" value="KRX86389.1"/>
    <property type="molecule type" value="Genomic_DNA"/>
</dbReference>
<protein>
    <submittedName>
        <fullName evidence="2">Uncharacterized protein</fullName>
    </submittedName>
</protein>
<evidence type="ECO:0000313" key="3">
    <source>
        <dbReference type="Proteomes" id="UP000054815"/>
    </source>
</evidence>
<sequence length="353" mass="40410">MLARRNGKVAHLQILRARAYGPDRTHLAVNCFLDTDQPALRRRVEALAIPRICGGIPYSKSCLRSSTEADADLTAVGLKKWPLKVNILIGVDHYLRFCYEPCGKKRDRHCCAENATLLEDASLRKFREIEALRITPEDYATAEDAGKMGKFEESLTFRKRYQVGFLLNGGQPDLPVNVKQAMRRITAVERRLVRSDKDSHDYSLTIRQYLVNGWAERAAESGFPKRTWYLPCGLHGRRQRTIMARNVRQVRRTAGQQPVVGKHFSGIDLKRSNNWWNQSPGDCPGKDNLADWLSLGMDVMKLAKGDEWWLGPRWLAWPRRHEDHKRNSMIPPGEERTSKHAHSRRCATSGRVC</sequence>
<gene>
    <name evidence="2" type="ORF">T4E_11689</name>
</gene>
<accession>A0A0V0XF09</accession>
<organism evidence="2 3">
    <name type="scientific">Trichinella pseudospiralis</name>
    <name type="common">Parasitic roundworm</name>
    <dbReference type="NCBI Taxonomy" id="6337"/>
    <lineage>
        <taxon>Eukaryota</taxon>
        <taxon>Metazoa</taxon>
        <taxon>Ecdysozoa</taxon>
        <taxon>Nematoda</taxon>
        <taxon>Enoplea</taxon>
        <taxon>Dorylaimia</taxon>
        <taxon>Trichinellida</taxon>
        <taxon>Trichinellidae</taxon>
        <taxon>Trichinella</taxon>
    </lineage>
</organism>
<evidence type="ECO:0000256" key="1">
    <source>
        <dbReference type="SAM" id="MobiDB-lite"/>
    </source>
</evidence>
<comment type="caution">
    <text evidence="2">The sequence shown here is derived from an EMBL/GenBank/DDBJ whole genome shotgun (WGS) entry which is preliminary data.</text>
</comment>
<name>A0A0V0XF09_TRIPS</name>